<evidence type="ECO:0000259" key="2">
    <source>
        <dbReference type="Pfam" id="PF13360"/>
    </source>
</evidence>
<organism evidence="3 4">
    <name type="scientific">Streptomyces griseus</name>
    <dbReference type="NCBI Taxonomy" id="1911"/>
    <lineage>
        <taxon>Bacteria</taxon>
        <taxon>Bacillati</taxon>
        <taxon>Actinomycetota</taxon>
        <taxon>Actinomycetes</taxon>
        <taxon>Kitasatosporales</taxon>
        <taxon>Streptomycetaceae</taxon>
        <taxon>Streptomyces</taxon>
    </lineage>
</organism>
<dbReference type="PANTHER" id="PTHR34512">
    <property type="entry name" value="CELL SURFACE PROTEIN"/>
    <property type="match status" value="1"/>
</dbReference>
<accession>A0A380MQR7</accession>
<dbReference type="Gene3D" id="2.130.10.10">
    <property type="entry name" value="YVTN repeat-like/Quinoprotein amine dehydrogenase"/>
    <property type="match status" value="1"/>
</dbReference>
<dbReference type="AlphaFoldDB" id="A0A380MQR7"/>
<dbReference type="InterPro" id="IPR002372">
    <property type="entry name" value="PQQ_rpt_dom"/>
</dbReference>
<feature type="compositionally biased region" description="Pro residues" evidence="1">
    <location>
        <begin position="21"/>
        <end position="45"/>
    </location>
</feature>
<feature type="compositionally biased region" description="Gly residues" evidence="1">
    <location>
        <begin position="192"/>
        <end position="217"/>
    </location>
</feature>
<name>A0A380MQR7_STRGR</name>
<evidence type="ECO:0000313" key="4">
    <source>
        <dbReference type="Proteomes" id="UP000254150"/>
    </source>
</evidence>
<dbReference type="PANTHER" id="PTHR34512:SF30">
    <property type="entry name" value="OUTER MEMBRANE PROTEIN ASSEMBLY FACTOR BAMB"/>
    <property type="match status" value="1"/>
</dbReference>
<dbReference type="EMBL" id="UHID01000001">
    <property type="protein sequence ID" value="SUO94051.1"/>
    <property type="molecule type" value="Genomic_DNA"/>
</dbReference>
<feature type="compositionally biased region" description="Low complexity" evidence="1">
    <location>
        <begin position="55"/>
        <end position="66"/>
    </location>
</feature>
<dbReference type="Pfam" id="PF13360">
    <property type="entry name" value="PQQ_2"/>
    <property type="match status" value="1"/>
</dbReference>
<reference evidence="3 4" key="1">
    <citation type="submission" date="2018-06" db="EMBL/GenBank/DDBJ databases">
        <authorList>
            <consortium name="Pathogen Informatics"/>
            <person name="Doyle S."/>
        </authorList>
    </citation>
    <scope>NUCLEOTIDE SEQUENCE [LARGE SCALE GENOMIC DNA]</scope>
    <source>
        <strain evidence="3 4">NCTC7807</strain>
    </source>
</reference>
<feature type="region of interest" description="Disordered" evidence="1">
    <location>
        <begin position="188"/>
        <end position="226"/>
    </location>
</feature>
<dbReference type="Proteomes" id="UP000254150">
    <property type="component" value="Unassembled WGS sequence"/>
</dbReference>
<dbReference type="InterPro" id="IPR011047">
    <property type="entry name" value="Quinoprotein_ADH-like_sf"/>
</dbReference>
<gene>
    <name evidence="3" type="ORF">NCTC7807_00675</name>
</gene>
<feature type="domain" description="Pyrrolo-quinoline quinone repeat" evidence="2">
    <location>
        <begin position="318"/>
        <end position="452"/>
    </location>
</feature>
<feature type="compositionally biased region" description="Low complexity" evidence="1">
    <location>
        <begin position="132"/>
        <end position="142"/>
    </location>
</feature>
<proteinExistence type="predicted"/>
<sequence>MTQPPSQPPNEPPQGGFGAPQDPPPGGFGAPPPAQPPQTPPPAAPPSLDKKDGPATDGDQPQQPQQPGGPGYGYPQTPPPPAAQPGYGYPQQPGGSPQQAPGHGFPQQPGQPPQGAPGYGYPGQPAQPPYGQPQQPYGYPQPNTVPMSAQGSPGGGRKFGPQAMIITAAVVAIALIVGGGIWYKSSQDGETTAGGSGQGETGEGKGGSGDAPGGSGGGDEKVPSDPASKVLFQLPAPKVKGDSSYPVEGSWLTGKVFAKPGLSEINGYDLDSGKVTWTTPLSGQHCASSPEVGDGDIAAVVYQNAKATDDNKYPGCDKISAIDLGTGKILWTESVEVSSRAARYDEVSISGGTVAVGGGTDGGAAFDLKTGKELWKPQNGDACEDLGYRGGEALVAVRKCGSYDNPKMEVQLLDASDGTPQWSYKLPAGLDNAKVISVDPVVFGTDSQEITASGVTDVFTLDDKGGLQSRFALEDGKYAHDCDVNKVHDCKQILAGNGKLYVPTAEHDAKGEEYGRTNEILSFDLKTGKQTGDRFDAGGKYKIYPLRMDGENVLAYKAPPYNKGGQIVTIDPGGKETVLMENPATEAVRNVERNFLPEFGEVVYGDGRLFMSTLYVREPSKVTKEPEYLAIAFGTS</sequence>
<dbReference type="SUPFAM" id="SSF50998">
    <property type="entry name" value="Quinoprotein alcohol dehydrogenase-like"/>
    <property type="match status" value="1"/>
</dbReference>
<feature type="compositionally biased region" description="Low complexity" evidence="1">
    <location>
        <begin position="84"/>
        <end position="108"/>
    </location>
</feature>
<dbReference type="InterPro" id="IPR015943">
    <property type="entry name" value="WD40/YVTN_repeat-like_dom_sf"/>
</dbReference>
<dbReference type="RefSeq" id="WP_115067862.1">
    <property type="nucleotide sequence ID" value="NZ_UHID01000001.1"/>
</dbReference>
<evidence type="ECO:0000313" key="3">
    <source>
        <dbReference type="EMBL" id="SUO94051.1"/>
    </source>
</evidence>
<protein>
    <submittedName>
        <fullName evidence="3">Glucose dehydrogenase</fullName>
    </submittedName>
</protein>
<evidence type="ECO:0000256" key="1">
    <source>
        <dbReference type="SAM" id="MobiDB-lite"/>
    </source>
</evidence>
<feature type="compositionally biased region" description="Pro residues" evidence="1">
    <location>
        <begin position="1"/>
        <end position="12"/>
    </location>
</feature>
<feature type="region of interest" description="Disordered" evidence="1">
    <location>
        <begin position="1"/>
        <end position="156"/>
    </location>
</feature>